<protein>
    <recommendedName>
        <fullName evidence="6">Citrate synthase</fullName>
    </recommendedName>
</protein>
<keyword evidence="4 6" id="KW-0808">Transferase</keyword>
<evidence type="ECO:0000256" key="6">
    <source>
        <dbReference type="PIRNR" id="PIRNR001369"/>
    </source>
</evidence>
<accession>A0A933E8L6</accession>
<keyword evidence="3" id="KW-0816">Tricarboxylic acid cycle</keyword>
<feature type="active site" evidence="7">
    <location>
        <position position="271"/>
    </location>
</feature>
<evidence type="ECO:0000313" key="9">
    <source>
        <dbReference type="EMBL" id="MBI4251168.1"/>
    </source>
</evidence>
<dbReference type="SUPFAM" id="SSF48256">
    <property type="entry name" value="Citrate synthase"/>
    <property type="match status" value="1"/>
</dbReference>
<evidence type="ECO:0000256" key="2">
    <source>
        <dbReference type="ARBA" id="ARBA00010566"/>
    </source>
</evidence>
<proteinExistence type="inferred from homology"/>
<reference evidence="9" key="1">
    <citation type="submission" date="2020-07" db="EMBL/GenBank/DDBJ databases">
        <title>Huge and variable diversity of episymbiotic CPR bacteria and DPANN archaea in groundwater ecosystems.</title>
        <authorList>
            <person name="He C.Y."/>
            <person name="Keren R."/>
            <person name="Whittaker M."/>
            <person name="Farag I.F."/>
            <person name="Doudna J."/>
            <person name="Cate J.H.D."/>
            <person name="Banfield J.F."/>
        </authorList>
    </citation>
    <scope>NUCLEOTIDE SEQUENCE</scope>
    <source>
        <strain evidence="9">NC_groundwater_1370_Ag_S-0.2um_69_93</strain>
    </source>
</reference>
<evidence type="ECO:0000256" key="3">
    <source>
        <dbReference type="ARBA" id="ARBA00022532"/>
    </source>
</evidence>
<dbReference type="CDD" id="cd06118">
    <property type="entry name" value="citrate_synt_like_1"/>
    <property type="match status" value="1"/>
</dbReference>
<dbReference type="PIRSF" id="PIRSF001369">
    <property type="entry name" value="Citrate_synth"/>
    <property type="match status" value="1"/>
</dbReference>
<dbReference type="InterPro" id="IPR016143">
    <property type="entry name" value="Citrate_synth-like_sm_a-sub"/>
</dbReference>
<dbReference type="InterPro" id="IPR002020">
    <property type="entry name" value="Citrate_synthase"/>
</dbReference>
<dbReference type="GO" id="GO:0006099">
    <property type="term" value="P:tricarboxylic acid cycle"/>
    <property type="evidence" value="ECO:0007669"/>
    <property type="project" value="UniProtKB-KW"/>
</dbReference>
<dbReference type="PRINTS" id="PR00143">
    <property type="entry name" value="CITRTSNTHASE"/>
</dbReference>
<dbReference type="Gene3D" id="1.10.230.10">
    <property type="entry name" value="Cytochrome P450-Terp, domain 2"/>
    <property type="match status" value="1"/>
</dbReference>
<dbReference type="AlphaFoldDB" id="A0A933E8L6"/>
<dbReference type="InterPro" id="IPR019810">
    <property type="entry name" value="Citrate_synthase_AS"/>
</dbReference>
<comment type="pathway">
    <text evidence="1">Carbohydrate metabolism; tricarboxylic acid cycle; isocitrate from oxaloacetate: step 1/2.</text>
</comment>
<gene>
    <name evidence="9" type="ORF">HY618_01810</name>
</gene>
<organism evidence="9 10">
    <name type="scientific">Tectimicrobiota bacterium</name>
    <dbReference type="NCBI Taxonomy" id="2528274"/>
    <lineage>
        <taxon>Bacteria</taxon>
        <taxon>Pseudomonadati</taxon>
        <taxon>Nitrospinota/Tectimicrobiota group</taxon>
        <taxon>Candidatus Tectimicrobiota</taxon>
    </lineage>
</organism>
<dbReference type="PROSITE" id="PS00480">
    <property type="entry name" value="CITRATE_SYNTHASE"/>
    <property type="match status" value="1"/>
</dbReference>
<dbReference type="GO" id="GO:0005975">
    <property type="term" value="P:carbohydrate metabolic process"/>
    <property type="evidence" value="ECO:0007669"/>
    <property type="project" value="TreeGrafter"/>
</dbReference>
<dbReference type="InterPro" id="IPR016142">
    <property type="entry name" value="Citrate_synth-like_lrg_a-sub"/>
</dbReference>
<comment type="similarity">
    <text evidence="2 6 8">Belongs to the citrate synthase family.</text>
</comment>
<evidence type="ECO:0000256" key="1">
    <source>
        <dbReference type="ARBA" id="ARBA00004751"/>
    </source>
</evidence>
<evidence type="ECO:0000256" key="8">
    <source>
        <dbReference type="RuleBase" id="RU003406"/>
    </source>
</evidence>
<evidence type="ECO:0000256" key="7">
    <source>
        <dbReference type="PIRSR" id="PIRSR001369-1"/>
    </source>
</evidence>
<dbReference type="GO" id="GO:0005737">
    <property type="term" value="C:cytoplasm"/>
    <property type="evidence" value="ECO:0007669"/>
    <property type="project" value="InterPro"/>
</dbReference>
<dbReference type="Proteomes" id="UP000752292">
    <property type="component" value="Unassembled WGS sequence"/>
</dbReference>
<dbReference type="InterPro" id="IPR036969">
    <property type="entry name" value="Citrate_synthase_sf"/>
</dbReference>
<dbReference type="Gene3D" id="1.10.580.10">
    <property type="entry name" value="Citrate Synthase, domain 1"/>
    <property type="match status" value="1"/>
</dbReference>
<comment type="caution">
    <text evidence="9">The sequence shown here is derived from an EMBL/GenBank/DDBJ whole genome shotgun (WGS) entry which is preliminary data.</text>
</comment>
<feature type="active site" evidence="7">
    <location>
        <position position="325"/>
    </location>
</feature>
<dbReference type="InterPro" id="IPR011278">
    <property type="entry name" value="2-MeCitrate/Citrate_synth_II"/>
</dbReference>
<name>A0A933E8L6_UNCTE</name>
<comment type="catalytic activity">
    <reaction evidence="5">
        <text>oxaloacetate + acetyl-CoA + H2O = citrate + CoA + H(+)</text>
        <dbReference type="Rhea" id="RHEA:16845"/>
        <dbReference type="ChEBI" id="CHEBI:15377"/>
        <dbReference type="ChEBI" id="CHEBI:15378"/>
        <dbReference type="ChEBI" id="CHEBI:16452"/>
        <dbReference type="ChEBI" id="CHEBI:16947"/>
        <dbReference type="ChEBI" id="CHEBI:57287"/>
        <dbReference type="ChEBI" id="CHEBI:57288"/>
        <dbReference type="EC" id="2.3.3.16"/>
    </reaction>
</comment>
<dbReference type="PANTHER" id="PTHR11739">
    <property type="entry name" value="CITRATE SYNTHASE"/>
    <property type="match status" value="1"/>
</dbReference>
<dbReference type="InterPro" id="IPR024176">
    <property type="entry name" value="Citrate_synthase_bac-typ"/>
</dbReference>
<evidence type="ECO:0000256" key="5">
    <source>
        <dbReference type="ARBA" id="ARBA00049288"/>
    </source>
</evidence>
<dbReference type="EMBL" id="JACQRX010000078">
    <property type="protein sequence ID" value="MBI4251168.1"/>
    <property type="molecule type" value="Genomic_DNA"/>
</dbReference>
<dbReference type="NCBIfam" id="TIGR01800">
    <property type="entry name" value="cit_synth_II"/>
    <property type="match status" value="1"/>
</dbReference>
<evidence type="ECO:0000313" key="10">
    <source>
        <dbReference type="Proteomes" id="UP000752292"/>
    </source>
</evidence>
<evidence type="ECO:0000256" key="4">
    <source>
        <dbReference type="ARBA" id="ARBA00022679"/>
    </source>
</evidence>
<dbReference type="Pfam" id="PF00285">
    <property type="entry name" value="Citrate_synt"/>
    <property type="match status" value="1"/>
</dbReference>
<dbReference type="GO" id="GO:0036440">
    <property type="term" value="F:citrate synthase activity"/>
    <property type="evidence" value="ECO:0007669"/>
    <property type="project" value="UniProtKB-EC"/>
</dbReference>
<sequence>MPELKERKFVGKVEFVKGLEGAITHESTLSYVDGQNGKLIYRGYSIDDLCRGGGGYEETACLLLNGKLPNRRELGAFSADLSKRRAIPKEVKDLITLVAKGTHPMNTLRSAVSLLGCLDPKEFEVNVPNDMRIALDLTAKFATMVAAIARVRNGQPILDPDPSLGHSADFLRMMTGKKADARTAEVMDMALIIHAEHGMNASTFSAMSVNSTLTDLYSSVTAGVGALKGPLHGGANEQTLRTFLEIGDPNKVDSWFKASKEKKIKVPGFGHRVYKAYDPRARIFDPIAKEFAERTGHGHLYQIAKKLEALVVADLGGKGIFPNVDYFSGIIYNAMGIDTAIFTPIFAVPRIAGWCASILEYLPENRLFRPTSIYVGDLEATYVPIDKR</sequence>
<dbReference type="PANTHER" id="PTHR11739:SF4">
    <property type="entry name" value="CITRATE SYNTHASE, PEROXISOMAL"/>
    <property type="match status" value="1"/>
</dbReference>